<protein>
    <submittedName>
        <fullName evidence="1">Uncharacterized protein</fullName>
    </submittedName>
</protein>
<reference evidence="1" key="1">
    <citation type="submission" date="2018-02" db="EMBL/GenBank/DDBJ databases">
        <title>Rhizophora mucronata_Transcriptome.</title>
        <authorList>
            <person name="Meera S.P."/>
            <person name="Sreeshan A."/>
            <person name="Augustine A."/>
        </authorList>
    </citation>
    <scope>NUCLEOTIDE SEQUENCE</scope>
    <source>
        <tissue evidence="1">Leaf</tissue>
    </source>
</reference>
<organism evidence="1">
    <name type="scientific">Rhizophora mucronata</name>
    <name type="common">Asiatic mangrove</name>
    <dbReference type="NCBI Taxonomy" id="61149"/>
    <lineage>
        <taxon>Eukaryota</taxon>
        <taxon>Viridiplantae</taxon>
        <taxon>Streptophyta</taxon>
        <taxon>Embryophyta</taxon>
        <taxon>Tracheophyta</taxon>
        <taxon>Spermatophyta</taxon>
        <taxon>Magnoliopsida</taxon>
        <taxon>eudicotyledons</taxon>
        <taxon>Gunneridae</taxon>
        <taxon>Pentapetalae</taxon>
        <taxon>rosids</taxon>
        <taxon>fabids</taxon>
        <taxon>Malpighiales</taxon>
        <taxon>Rhizophoraceae</taxon>
        <taxon>Rhizophora</taxon>
    </lineage>
</organism>
<dbReference type="AlphaFoldDB" id="A0A2P2N6E4"/>
<accession>A0A2P2N6E4</accession>
<evidence type="ECO:0000313" key="1">
    <source>
        <dbReference type="EMBL" id="MBX38061.1"/>
    </source>
</evidence>
<proteinExistence type="predicted"/>
<sequence>MGRLSFLAKFLMNQWCLEATNRFPAITPTTRPLPYPIRTTTQPMPDRSLEWPLSCSEIEVGNGGLGDESWEFSHDILDNGNPQSPGFPIYELFSKVANCLPCGIRPSS</sequence>
<dbReference type="EMBL" id="GGEC01057577">
    <property type="protein sequence ID" value="MBX38061.1"/>
    <property type="molecule type" value="Transcribed_RNA"/>
</dbReference>
<name>A0A2P2N6E4_RHIMU</name>